<feature type="region of interest" description="Disordered" evidence="1">
    <location>
        <begin position="24"/>
        <end position="44"/>
    </location>
</feature>
<comment type="caution">
    <text evidence="2">The sequence shown here is derived from an EMBL/GenBank/DDBJ whole genome shotgun (WGS) entry which is preliminary data.</text>
</comment>
<organism evidence="2 3">
    <name type="scientific">Phytophthora nicotianae CJ01A1</name>
    <dbReference type="NCBI Taxonomy" id="1317063"/>
    <lineage>
        <taxon>Eukaryota</taxon>
        <taxon>Sar</taxon>
        <taxon>Stramenopiles</taxon>
        <taxon>Oomycota</taxon>
        <taxon>Peronosporomycetes</taxon>
        <taxon>Peronosporales</taxon>
        <taxon>Peronosporaceae</taxon>
        <taxon>Phytophthora</taxon>
    </lineage>
</organism>
<name>W2WLV9_PHYNI</name>
<protein>
    <submittedName>
        <fullName evidence="2">Uncharacterized protein</fullName>
    </submittedName>
</protein>
<sequence length="136" mass="16199">MRRQAWPTRSEDRRQLRQRGRRCFTPGSLHLGQQSTTRCQEEEQHGVVRELRERRYINPPAVACPRFHGVFNSWDDLEAAFESYQSDTFQMYKLRTSNSIKDRNRSRSKQAAKRGSKPALWDESLGYYMKTWNCTH</sequence>
<accession>W2WLV9</accession>
<proteinExistence type="predicted"/>
<dbReference type="Proteomes" id="UP000018958">
    <property type="component" value="Unassembled WGS sequence"/>
</dbReference>
<dbReference type="AlphaFoldDB" id="W2WLV9"/>
<reference evidence="2 3" key="1">
    <citation type="submission" date="2013-11" db="EMBL/GenBank/DDBJ databases">
        <title>The Genome Sequence of Phytophthora parasitica CJ01A1.</title>
        <authorList>
            <consortium name="The Broad Institute Genomics Platform"/>
            <person name="Russ C."/>
            <person name="Tyler B."/>
            <person name="Panabieres F."/>
            <person name="Shan W."/>
            <person name="Tripathy S."/>
            <person name="Grunwald N."/>
            <person name="Machado M."/>
            <person name="Johnson C.S."/>
            <person name="Walker B."/>
            <person name="Young S.K."/>
            <person name="Zeng Q."/>
            <person name="Gargeya S."/>
            <person name="Fitzgerald M."/>
            <person name="Haas B."/>
            <person name="Abouelleil A."/>
            <person name="Allen A.W."/>
            <person name="Alvarado L."/>
            <person name="Arachchi H.M."/>
            <person name="Berlin A.M."/>
            <person name="Chapman S.B."/>
            <person name="Gainer-Dewar J."/>
            <person name="Goldberg J."/>
            <person name="Griggs A."/>
            <person name="Gujja S."/>
            <person name="Hansen M."/>
            <person name="Howarth C."/>
            <person name="Imamovic A."/>
            <person name="Ireland A."/>
            <person name="Larimer J."/>
            <person name="McCowan C."/>
            <person name="Murphy C."/>
            <person name="Pearson M."/>
            <person name="Poon T.W."/>
            <person name="Priest M."/>
            <person name="Roberts A."/>
            <person name="Saif S."/>
            <person name="Shea T."/>
            <person name="Sisk P."/>
            <person name="Sykes S."/>
            <person name="Wortman J."/>
            <person name="Nusbaum C."/>
            <person name="Birren B."/>
        </authorList>
    </citation>
    <scope>NUCLEOTIDE SEQUENCE [LARGE SCALE GENOMIC DNA]</scope>
    <source>
        <strain evidence="2 3">CJ01A1</strain>
    </source>
</reference>
<gene>
    <name evidence="2" type="ORF">F441_12996</name>
</gene>
<evidence type="ECO:0000313" key="3">
    <source>
        <dbReference type="Proteomes" id="UP000018958"/>
    </source>
</evidence>
<evidence type="ECO:0000313" key="2">
    <source>
        <dbReference type="EMBL" id="ETP11486.1"/>
    </source>
</evidence>
<dbReference type="OrthoDB" id="10444925at2759"/>
<evidence type="ECO:0000256" key="1">
    <source>
        <dbReference type="SAM" id="MobiDB-lite"/>
    </source>
</evidence>
<dbReference type="EMBL" id="ANIX01002546">
    <property type="protein sequence ID" value="ETP11486.1"/>
    <property type="molecule type" value="Genomic_DNA"/>
</dbReference>